<evidence type="ECO:0000256" key="2">
    <source>
        <dbReference type="ARBA" id="ARBA00022898"/>
    </source>
</evidence>
<accession>A0ABV8EW67</accession>
<name>A0ABV8EW67_9ACTN</name>
<dbReference type="InterPro" id="IPR036052">
    <property type="entry name" value="TrpB-like_PALP_sf"/>
</dbReference>
<dbReference type="InterPro" id="IPR001926">
    <property type="entry name" value="TrpB-like_PALP"/>
</dbReference>
<organism evidence="5 6">
    <name type="scientific">Streptosporangium jomthongense</name>
    <dbReference type="NCBI Taxonomy" id="1193683"/>
    <lineage>
        <taxon>Bacteria</taxon>
        <taxon>Bacillati</taxon>
        <taxon>Actinomycetota</taxon>
        <taxon>Actinomycetes</taxon>
        <taxon>Streptosporangiales</taxon>
        <taxon>Streptosporangiaceae</taxon>
        <taxon>Streptosporangium</taxon>
    </lineage>
</organism>
<gene>
    <name evidence="5" type="ORF">ACFOYY_04760</name>
</gene>
<sequence length="438" mass="45482">MTDTLSEARTITPVLSRLVTGGTCHTLEHVVGNTPTLWIPDIAAGTDRGFWAKLEGGNPGGIKDRSALYIVERARERGHLAPGAPIVESTSGTFGLGLALAGIVHGHPVTLVSDPGLEAPMRHLLAAYGARVVTVTEPHPAGGWQQARRLRVGELLAESPGAYCPDQYANPDNVAAYTSLATELAGQLGRIDVLVCAVGTGGHSAGTFRALRRFHPDLRLVGVDSVGSTIFGQPARHRFMRGLGSSIHPRNVDYAAFSEVHWVAPAEAVWACRRLAAMRYATGGWSVGAVALVASWLARTSPGHTRIAAVFPDGPHRYAETVFNDDYCAAHGLCGTPAADPDRIGHPTEREVTRWTRCANVLDPVGLPAVQGSVVPAVQGDAARGNSARGGVTQEAPVPGGPAPGGLPPGSPTPEGPEPGSPTLGDPAPGGSVSGGRR</sequence>
<dbReference type="Gene3D" id="3.40.50.1100">
    <property type="match status" value="2"/>
</dbReference>
<evidence type="ECO:0000313" key="6">
    <source>
        <dbReference type="Proteomes" id="UP001595698"/>
    </source>
</evidence>
<dbReference type="Proteomes" id="UP001595698">
    <property type="component" value="Unassembled WGS sequence"/>
</dbReference>
<evidence type="ECO:0000256" key="3">
    <source>
        <dbReference type="SAM" id="MobiDB-lite"/>
    </source>
</evidence>
<protein>
    <submittedName>
        <fullName evidence="5">PLP-dependent cysteine synthase family protein</fullName>
    </submittedName>
</protein>
<feature type="compositionally biased region" description="Pro residues" evidence="3">
    <location>
        <begin position="399"/>
        <end position="420"/>
    </location>
</feature>
<evidence type="ECO:0000256" key="1">
    <source>
        <dbReference type="ARBA" id="ARBA00001933"/>
    </source>
</evidence>
<dbReference type="InterPro" id="IPR050214">
    <property type="entry name" value="Cys_Synth/Cystath_Beta-Synth"/>
</dbReference>
<reference evidence="6" key="1">
    <citation type="journal article" date="2019" name="Int. J. Syst. Evol. Microbiol.">
        <title>The Global Catalogue of Microorganisms (GCM) 10K type strain sequencing project: providing services to taxonomists for standard genome sequencing and annotation.</title>
        <authorList>
            <consortium name="The Broad Institute Genomics Platform"/>
            <consortium name="The Broad Institute Genome Sequencing Center for Infectious Disease"/>
            <person name="Wu L."/>
            <person name="Ma J."/>
        </authorList>
    </citation>
    <scope>NUCLEOTIDE SEQUENCE [LARGE SCALE GENOMIC DNA]</scope>
    <source>
        <strain evidence="6">TBRC 7912</strain>
    </source>
</reference>
<dbReference type="CDD" id="cd01561">
    <property type="entry name" value="CBS_like"/>
    <property type="match status" value="1"/>
</dbReference>
<dbReference type="RefSeq" id="WP_386188146.1">
    <property type="nucleotide sequence ID" value="NZ_JBHSBC010000003.1"/>
</dbReference>
<dbReference type="EMBL" id="JBHSBC010000003">
    <property type="protein sequence ID" value="MFC3979420.1"/>
    <property type="molecule type" value="Genomic_DNA"/>
</dbReference>
<dbReference type="SUPFAM" id="SSF53686">
    <property type="entry name" value="Tryptophan synthase beta subunit-like PLP-dependent enzymes"/>
    <property type="match status" value="1"/>
</dbReference>
<comment type="caution">
    <text evidence="5">The sequence shown here is derived from an EMBL/GenBank/DDBJ whole genome shotgun (WGS) entry which is preliminary data.</text>
</comment>
<keyword evidence="2" id="KW-0663">Pyridoxal phosphate</keyword>
<keyword evidence="6" id="KW-1185">Reference proteome</keyword>
<evidence type="ECO:0000259" key="4">
    <source>
        <dbReference type="Pfam" id="PF00291"/>
    </source>
</evidence>
<feature type="domain" description="Tryptophan synthase beta chain-like PALP" evidence="4">
    <location>
        <begin position="29"/>
        <end position="313"/>
    </location>
</feature>
<dbReference type="PANTHER" id="PTHR10314">
    <property type="entry name" value="CYSTATHIONINE BETA-SYNTHASE"/>
    <property type="match status" value="1"/>
</dbReference>
<feature type="region of interest" description="Disordered" evidence="3">
    <location>
        <begin position="382"/>
        <end position="438"/>
    </location>
</feature>
<proteinExistence type="predicted"/>
<dbReference type="Pfam" id="PF00291">
    <property type="entry name" value="PALP"/>
    <property type="match status" value="1"/>
</dbReference>
<evidence type="ECO:0000313" key="5">
    <source>
        <dbReference type="EMBL" id="MFC3979420.1"/>
    </source>
</evidence>
<comment type="cofactor">
    <cofactor evidence="1">
        <name>pyridoxal 5'-phosphate</name>
        <dbReference type="ChEBI" id="CHEBI:597326"/>
    </cofactor>
</comment>